<reference evidence="1 2" key="1">
    <citation type="submission" date="2019-08" db="EMBL/GenBank/DDBJ databases">
        <title>In-depth cultivation of the pig gut microbiome towards novel bacterial diversity and tailored functional studies.</title>
        <authorList>
            <person name="Wylensek D."/>
            <person name="Hitch T.C.A."/>
            <person name="Clavel T."/>
        </authorList>
    </citation>
    <scope>NUCLEOTIDE SEQUENCE [LARGE SCALE GENOMIC DNA]</scope>
    <source>
        <strain evidence="1 2">Bifido-178-WT-2B</strain>
    </source>
</reference>
<sequence>MKIDKVAEIKWILDSINKLPRNNANKLCLNKSKLISFRVIKKSYLKVYVPNCDLFIAVMQRLGMMGTYFSIDLGPFQAPAYKDKIAYILISDYDDNEINHPFNFYGGDGQIVSQKQVKEFDLILQNLRETISSLMYHPTKSHKFIIYPQSKDDFLTTMNALGKVGAYFSFDFLKYRAPEPGYEDSYARIIVIDYDQNWSENAQDFQ</sequence>
<name>A0A6A8MDB4_9LACO</name>
<evidence type="ECO:0000313" key="1">
    <source>
        <dbReference type="EMBL" id="MST86169.1"/>
    </source>
</evidence>
<proteinExistence type="predicted"/>
<organism evidence="1 2">
    <name type="scientific">Lactobacillus porci</name>
    <dbReference type="NCBI Taxonomy" id="2012477"/>
    <lineage>
        <taxon>Bacteria</taxon>
        <taxon>Bacillati</taxon>
        <taxon>Bacillota</taxon>
        <taxon>Bacilli</taxon>
        <taxon>Lactobacillales</taxon>
        <taxon>Lactobacillaceae</taxon>
        <taxon>Lactobacillus</taxon>
    </lineage>
</organism>
<dbReference type="RefSeq" id="WP_154486197.1">
    <property type="nucleotide sequence ID" value="NZ_VUMX01000001.1"/>
</dbReference>
<dbReference type="AlphaFoldDB" id="A0A6A8MDB4"/>
<evidence type="ECO:0000313" key="2">
    <source>
        <dbReference type="Proteomes" id="UP000438120"/>
    </source>
</evidence>
<accession>A0A6A8MDB4</accession>
<dbReference type="EMBL" id="VUMX01000001">
    <property type="protein sequence ID" value="MST86169.1"/>
    <property type="molecule type" value="Genomic_DNA"/>
</dbReference>
<gene>
    <name evidence="1" type="ORF">FYJ62_00515</name>
</gene>
<keyword evidence="2" id="KW-1185">Reference proteome</keyword>
<protein>
    <submittedName>
        <fullName evidence="1">Uncharacterized protein</fullName>
    </submittedName>
</protein>
<comment type="caution">
    <text evidence="1">The sequence shown here is derived from an EMBL/GenBank/DDBJ whole genome shotgun (WGS) entry which is preliminary data.</text>
</comment>
<dbReference type="Proteomes" id="UP000438120">
    <property type="component" value="Unassembled WGS sequence"/>
</dbReference>